<dbReference type="Pfam" id="PF01022">
    <property type="entry name" value="HTH_5"/>
    <property type="match status" value="1"/>
</dbReference>
<dbReference type="InterPro" id="IPR036390">
    <property type="entry name" value="WH_DNA-bd_sf"/>
</dbReference>
<keyword evidence="6" id="KW-1185">Reference proteome</keyword>
<feature type="domain" description="HTH arsR-type" evidence="4">
    <location>
        <begin position="1"/>
        <end position="88"/>
    </location>
</feature>
<evidence type="ECO:0000256" key="3">
    <source>
        <dbReference type="ARBA" id="ARBA00023163"/>
    </source>
</evidence>
<dbReference type="InterPro" id="IPR011991">
    <property type="entry name" value="ArsR-like_HTH"/>
</dbReference>
<dbReference type="PANTHER" id="PTHR43132:SF2">
    <property type="entry name" value="ARSENICAL RESISTANCE OPERON REPRESSOR ARSR-RELATED"/>
    <property type="match status" value="1"/>
</dbReference>
<sequence>MIVKIFKALGHPIRYKIVKSLADGPECVCKLNENIEFSQSNLSQHLRILKDAGVVKGEKVGLNIHYSLASDEIKELLKVAEEVVEAKLKHLK</sequence>
<keyword evidence="1" id="KW-0805">Transcription regulation</keyword>
<keyword evidence="3" id="KW-0804">Transcription</keyword>
<protein>
    <submittedName>
        <fullName evidence="5">ArsR family transcriptional regulator</fullName>
    </submittedName>
</protein>
<dbReference type="InterPro" id="IPR001845">
    <property type="entry name" value="HTH_ArsR_DNA-bd_dom"/>
</dbReference>
<evidence type="ECO:0000256" key="1">
    <source>
        <dbReference type="ARBA" id="ARBA00023015"/>
    </source>
</evidence>
<dbReference type="EMBL" id="FQVG01000058">
    <property type="protein sequence ID" value="SHF34314.1"/>
    <property type="molecule type" value="Genomic_DNA"/>
</dbReference>
<organism evidence="5 6">
    <name type="scientific">Caloramator proteoclasticus DSM 10124</name>
    <dbReference type="NCBI Taxonomy" id="1121262"/>
    <lineage>
        <taxon>Bacteria</taxon>
        <taxon>Bacillati</taxon>
        <taxon>Bacillota</taxon>
        <taxon>Clostridia</taxon>
        <taxon>Eubacteriales</taxon>
        <taxon>Clostridiaceae</taxon>
        <taxon>Caloramator</taxon>
    </lineage>
</organism>
<dbReference type="Proteomes" id="UP000184423">
    <property type="component" value="Unassembled WGS sequence"/>
</dbReference>
<dbReference type="GO" id="GO:0003677">
    <property type="term" value="F:DNA binding"/>
    <property type="evidence" value="ECO:0007669"/>
    <property type="project" value="UniProtKB-KW"/>
</dbReference>
<reference evidence="6" key="1">
    <citation type="submission" date="2016-11" db="EMBL/GenBank/DDBJ databases">
        <authorList>
            <person name="Varghese N."/>
            <person name="Submissions S."/>
        </authorList>
    </citation>
    <scope>NUCLEOTIDE SEQUENCE [LARGE SCALE GENOMIC DNA]</scope>
    <source>
        <strain evidence="6">DSM 10124</strain>
    </source>
</reference>
<evidence type="ECO:0000256" key="2">
    <source>
        <dbReference type="ARBA" id="ARBA00023125"/>
    </source>
</evidence>
<dbReference type="InterPro" id="IPR036388">
    <property type="entry name" value="WH-like_DNA-bd_sf"/>
</dbReference>
<proteinExistence type="predicted"/>
<dbReference type="GO" id="GO:0003700">
    <property type="term" value="F:DNA-binding transcription factor activity"/>
    <property type="evidence" value="ECO:0007669"/>
    <property type="project" value="InterPro"/>
</dbReference>
<dbReference type="PANTHER" id="PTHR43132">
    <property type="entry name" value="ARSENICAL RESISTANCE OPERON REPRESSOR ARSR-RELATED"/>
    <property type="match status" value="1"/>
</dbReference>
<name>A0A1M5AVQ2_9CLOT</name>
<dbReference type="InterPro" id="IPR051011">
    <property type="entry name" value="Metal_resp_trans_reg"/>
</dbReference>
<dbReference type="Gene3D" id="1.10.10.10">
    <property type="entry name" value="Winged helix-like DNA-binding domain superfamily/Winged helix DNA-binding domain"/>
    <property type="match status" value="1"/>
</dbReference>
<accession>A0A1M5AVQ2</accession>
<dbReference type="CDD" id="cd00090">
    <property type="entry name" value="HTH_ARSR"/>
    <property type="match status" value="1"/>
</dbReference>
<evidence type="ECO:0000313" key="5">
    <source>
        <dbReference type="EMBL" id="SHF34314.1"/>
    </source>
</evidence>
<dbReference type="AlphaFoldDB" id="A0A1M5AVQ2"/>
<evidence type="ECO:0000313" key="6">
    <source>
        <dbReference type="Proteomes" id="UP000184423"/>
    </source>
</evidence>
<dbReference type="SMART" id="SM00418">
    <property type="entry name" value="HTH_ARSR"/>
    <property type="match status" value="1"/>
</dbReference>
<keyword evidence="2" id="KW-0238">DNA-binding</keyword>
<dbReference type="PROSITE" id="PS50987">
    <property type="entry name" value="HTH_ARSR_2"/>
    <property type="match status" value="1"/>
</dbReference>
<dbReference type="SUPFAM" id="SSF46785">
    <property type="entry name" value="Winged helix' DNA-binding domain"/>
    <property type="match status" value="1"/>
</dbReference>
<gene>
    <name evidence="5" type="ORF">SAMN02746091_02301</name>
</gene>
<dbReference type="PRINTS" id="PR00778">
    <property type="entry name" value="HTHARSR"/>
</dbReference>
<evidence type="ECO:0000259" key="4">
    <source>
        <dbReference type="PROSITE" id="PS50987"/>
    </source>
</evidence>
<dbReference type="NCBIfam" id="NF033788">
    <property type="entry name" value="HTH_metalloreg"/>
    <property type="match status" value="1"/>
</dbReference>